<organism evidence="2 3">
    <name type="scientific">Paenibacillus protaetiae</name>
    <dbReference type="NCBI Taxonomy" id="2509456"/>
    <lineage>
        <taxon>Bacteria</taxon>
        <taxon>Bacillati</taxon>
        <taxon>Bacillota</taxon>
        <taxon>Bacilli</taxon>
        <taxon>Bacillales</taxon>
        <taxon>Paenibacillaceae</taxon>
        <taxon>Paenibacillus</taxon>
    </lineage>
</organism>
<dbReference type="Proteomes" id="UP000293568">
    <property type="component" value="Chromosome"/>
</dbReference>
<dbReference type="Pfam" id="PF12867">
    <property type="entry name" value="DinB_2"/>
    <property type="match status" value="1"/>
</dbReference>
<evidence type="ECO:0000313" key="3">
    <source>
        <dbReference type="Proteomes" id="UP000293568"/>
    </source>
</evidence>
<dbReference type="RefSeq" id="WP_129442001.1">
    <property type="nucleotide sequence ID" value="NZ_CP035492.1"/>
</dbReference>
<reference evidence="2 3" key="1">
    <citation type="submission" date="2019-01" db="EMBL/GenBank/DDBJ databases">
        <title>Genome sequencing of strain FW100M-2.</title>
        <authorList>
            <person name="Heo J."/>
            <person name="Kim S.-J."/>
            <person name="Kim J.-S."/>
            <person name="Hong S.-B."/>
            <person name="Kwon S.-W."/>
        </authorList>
    </citation>
    <scope>NUCLEOTIDE SEQUENCE [LARGE SCALE GENOMIC DNA]</scope>
    <source>
        <strain evidence="2 3">FW100M-2</strain>
    </source>
</reference>
<sequence>MIDYPQKEEFNPYYDRYISLLKGQDVLVQLELQIDQMKQLLTSVSEKDWTYRYAPDKWTLKEVIGHIIDNERIMAYRMMCIAYGEQKSLPGYDQDDYMSQDPYAHCTPQELLEEYITVRRATLALLKRLPARFLARIGNANQSDTSARALAYIIAGHELHHMRIIQERYLQPN</sequence>
<feature type="domain" description="DinB-like" evidence="1">
    <location>
        <begin position="29"/>
        <end position="165"/>
    </location>
</feature>
<keyword evidence="3" id="KW-1185">Reference proteome</keyword>
<dbReference type="OrthoDB" id="9793216at2"/>
<dbReference type="AlphaFoldDB" id="A0A4P6EXB7"/>
<protein>
    <submittedName>
        <fullName evidence="2">DinB family protein</fullName>
    </submittedName>
</protein>
<evidence type="ECO:0000259" key="1">
    <source>
        <dbReference type="Pfam" id="PF12867"/>
    </source>
</evidence>
<dbReference type="KEGG" id="pprt:ET464_14355"/>
<dbReference type="InterPro" id="IPR034660">
    <property type="entry name" value="DinB/YfiT-like"/>
</dbReference>
<dbReference type="Gene3D" id="1.20.120.450">
    <property type="entry name" value="dinb family like domain"/>
    <property type="match status" value="1"/>
</dbReference>
<proteinExistence type="predicted"/>
<name>A0A4P6EXB7_9BACL</name>
<dbReference type="SUPFAM" id="SSF109854">
    <property type="entry name" value="DinB/YfiT-like putative metalloenzymes"/>
    <property type="match status" value="1"/>
</dbReference>
<evidence type="ECO:0000313" key="2">
    <source>
        <dbReference type="EMBL" id="QAY67396.1"/>
    </source>
</evidence>
<dbReference type="InterPro" id="IPR024775">
    <property type="entry name" value="DinB-like"/>
</dbReference>
<accession>A0A4P6EXB7</accession>
<gene>
    <name evidence="2" type="ORF">ET464_14355</name>
</gene>
<dbReference type="EMBL" id="CP035492">
    <property type="protein sequence ID" value="QAY67396.1"/>
    <property type="molecule type" value="Genomic_DNA"/>
</dbReference>